<sequence length="126" mass="13509">MEKQTGNYNDSANSQNSFNQSSGNGSGQNSQRGESFGQNGNSTESGLRGGSGSGNQETGLSDLAYNWISFVQCKADAVKSYQQYISDAEEANSSECADMFREACKADQKQLEQAKQHLSAVLQGTM</sequence>
<dbReference type="RefSeq" id="WP_257511038.1">
    <property type="nucleotide sequence ID" value="NZ_JANKHG010000014.1"/>
</dbReference>
<comment type="caution">
    <text evidence="2">The sequence shown here is derived from an EMBL/GenBank/DDBJ whole genome shotgun (WGS) entry which is preliminary data.</text>
</comment>
<evidence type="ECO:0000256" key="1">
    <source>
        <dbReference type="SAM" id="MobiDB-lite"/>
    </source>
</evidence>
<accession>A0ABT1XEV1</accession>
<reference evidence="2" key="1">
    <citation type="submission" date="2022-07" db="EMBL/GenBank/DDBJ databases">
        <authorList>
            <person name="Xamxidin M."/>
        </authorList>
    </citation>
    <scope>NUCLEOTIDE SEQUENCE</scope>
    <source>
        <strain evidence="2">YS8-69</strain>
    </source>
</reference>
<name>A0ABT1XEV1_9BURK</name>
<feature type="region of interest" description="Disordered" evidence="1">
    <location>
        <begin position="1"/>
        <end position="58"/>
    </location>
</feature>
<feature type="compositionally biased region" description="Polar residues" evidence="1">
    <location>
        <begin position="36"/>
        <end position="45"/>
    </location>
</feature>
<feature type="compositionally biased region" description="Low complexity" evidence="1">
    <location>
        <begin position="9"/>
        <end position="35"/>
    </location>
</feature>
<organism evidence="2 3">
    <name type="scientific">Limnobacter parvus</name>
    <dbReference type="NCBI Taxonomy" id="2939690"/>
    <lineage>
        <taxon>Bacteria</taxon>
        <taxon>Pseudomonadati</taxon>
        <taxon>Pseudomonadota</taxon>
        <taxon>Betaproteobacteria</taxon>
        <taxon>Burkholderiales</taxon>
        <taxon>Burkholderiaceae</taxon>
        <taxon>Limnobacter</taxon>
    </lineage>
</organism>
<evidence type="ECO:0000313" key="2">
    <source>
        <dbReference type="EMBL" id="MCR2745807.1"/>
    </source>
</evidence>
<protein>
    <submittedName>
        <fullName evidence="2">Uncharacterized protein</fullName>
    </submittedName>
</protein>
<evidence type="ECO:0000313" key="3">
    <source>
        <dbReference type="Proteomes" id="UP001165267"/>
    </source>
</evidence>
<dbReference type="EMBL" id="JANKHG010000014">
    <property type="protein sequence ID" value="MCR2745807.1"/>
    <property type="molecule type" value="Genomic_DNA"/>
</dbReference>
<dbReference type="Proteomes" id="UP001165267">
    <property type="component" value="Unassembled WGS sequence"/>
</dbReference>
<gene>
    <name evidence="2" type="ORF">NSP04_04010</name>
</gene>
<proteinExistence type="predicted"/>
<keyword evidence="3" id="KW-1185">Reference proteome</keyword>